<evidence type="ECO:0000256" key="5">
    <source>
        <dbReference type="ARBA" id="ARBA00023136"/>
    </source>
</evidence>
<feature type="transmembrane region" description="Helical" evidence="7">
    <location>
        <begin position="208"/>
        <end position="230"/>
    </location>
</feature>
<keyword evidence="5 7" id="KW-0472">Membrane</keyword>
<evidence type="ECO:0000256" key="4">
    <source>
        <dbReference type="ARBA" id="ARBA00022989"/>
    </source>
</evidence>
<dbReference type="InterPro" id="IPR051542">
    <property type="entry name" value="Hydrogenase_cytochrome"/>
</dbReference>
<comment type="subcellular location">
    <subcellularLocation>
        <location evidence="1">Cell membrane</location>
        <topology evidence="1">Multi-pass membrane protein</topology>
    </subcellularLocation>
</comment>
<organism evidence="9 10">
    <name type="scientific">Lamprobacter modestohalophilus</name>
    <dbReference type="NCBI Taxonomy" id="1064514"/>
    <lineage>
        <taxon>Bacteria</taxon>
        <taxon>Pseudomonadati</taxon>
        <taxon>Pseudomonadota</taxon>
        <taxon>Gammaproteobacteria</taxon>
        <taxon>Chromatiales</taxon>
        <taxon>Chromatiaceae</taxon>
        <taxon>Lamprobacter</taxon>
    </lineage>
</organism>
<evidence type="ECO:0000256" key="1">
    <source>
        <dbReference type="ARBA" id="ARBA00004651"/>
    </source>
</evidence>
<evidence type="ECO:0000256" key="7">
    <source>
        <dbReference type="SAM" id="Phobius"/>
    </source>
</evidence>
<dbReference type="EMBL" id="NRRY01000030">
    <property type="protein sequence ID" value="MBK1620024.1"/>
    <property type="molecule type" value="Genomic_DNA"/>
</dbReference>
<name>A0A9X1B5E0_9GAMM</name>
<protein>
    <recommendedName>
        <fullName evidence="8">Cytochrome b561 bacterial/Ni-hydrogenase domain-containing protein</fullName>
    </recommendedName>
</protein>
<dbReference type="SUPFAM" id="SSF81342">
    <property type="entry name" value="Transmembrane di-heme cytochromes"/>
    <property type="match status" value="1"/>
</dbReference>
<dbReference type="GO" id="GO:0005886">
    <property type="term" value="C:plasma membrane"/>
    <property type="evidence" value="ECO:0007669"/>
    <property type="project" value="UniProtKB-SubCell"/>
</dbReference>
<accession>A0A9X1B5E0</accession>
<keyword evidence="3 7" id="KW-0812">Transmembrane</keyword>
<feature type="domain" description="Cytochrome b561 bacterial/Ni-hydrogenase" evidence="8">
    <location>
        <begin position="16"/>
        <end position="242"/>
    </location>
</feature>
<evidence type="ECO:0000256" key="3">
    <source>
        <dbReference type="ARBA" id="ARBA00022692"/>
    </source>
</evidence>
<keyword evidence="4 7" id="KW-1133">Transmembrane helix</keyword>
<evidence type="ECO:0000256" key="2">
    <source>
        <dbReference type="ARBA" id="ARBA00022475"/>
    </source>
</evidence>
<keyword evidence="10" id="KW-1185">Reference proteome</keyword>
<feature type="compositionally biased region" description="Basic and acidic residues" evidence="6">
    <location>
        <begin position="167"/>
        <end position="195"/>
    </location>
</feature>
<proteinExistence type="predicted"/>
<evidence type="ECO:0000313" key="9">
    <source>
        <dbReference type="EMBL" id="MBK1620024.1"/>
    </source>
</evidence>
<comment type="caution">
    <text evidence="9">The sequence shown here is derived from an EMBL/GenBank/DDBJ whole genome shotgun (WGS) entry which is preliminary data.</text>
</comment>
<dbReference type="GO" id="GO:0020037">
    <property type="term" value="F:heme binding"/>
    <property type="evidence" value="ECO:0007669"/>
    <property type="project" value="TreeGrafter"/>
</dbReference>
<dbReference type="Gene3D" id="1.20.950.20">
    <property type="entry name" value="Transmembrane di-heme cytochromes, Chain C"/>
    <property type="match status" value="1"/>
</dbReference>
<dbReference type="InterPro" id="IPR011577">
    <property type="entry name" value="Cyt_b561_bac/Ni-Hgenase"/>
</dbReference>
<dbReference type="AlphaFoldDB" id="A0A9X1B5E0"/>
<evidence type="ECO:0000313" key="10">
    <source>
        <dbReference type="Proteomes" id="UP001138768"/>
    </source>
</evidence>
<keyword evidence="2" id="KW-1003">Cell membrane</keyword>
<feature type="region of interest" description="Disordered" evidence="6">
    <location>
        <begin position="157"/>
        <end position="195"/>
    </location>
</feature>
<dbReference type="PANTHER" id="PTHR30485:SF2">
    <property type="entry name" value="BLL0597 PROTEIN"/>
    <property type="match status" value="1"/>
</dbReference>
<reference evidence="9 10" key="1">
    <citation type="journal article" date="2020" name="Microorganisms">
        <title>Osmotic Adaptation and Compatible Solute Biosynthesis of Phototrophic Bacteria as Revealed from Genome Analyses.</title>
        <authorList>
            <person name="Imhoff J.F."/>
            <person name="Rahn T."/>
            <person name="Kunzel S."/>
            <person name="Keller A."/>
            <person name="Neulinger S.C."/>
        </authorList>
    </citation>
    <scope>NUCLEOTIDE SEQUENCE [LARGE SCALE GENOMIC DNA]</scope>
    <source>
        <strain evidence="9 10">DSM 25653</strain>
    </source>
</reference>
<feature type="transmembrane region" description="Helical" evidence="7">
    <location>
        <begin position="44"/>
        <end position="65"/>
    </location>
</feature>
<feature type="transmembrane region" description="Helical" evidence="7">
    <location>
        <begin position="19"/>
        <end position="37"/>
    </location>
</feature>
<evidence type="ECO:0000259" key="8">
    <source>
        <dbReference type="Pfam" id="PF01292"/>
    </source>
</evidence>
<dbReference type="GO" id="GO:0022904">
    <property type="term" value="P:respiratory electron transport chain"/>
    <property type="evidence" value="ECO:0007669"/>
    <property type="project" value="InterPro"/>
</dbReference>
<sequence length="249" mass="27202">MADPSGTTPQPDSIQVWDIFVRVFHWTLAVGFFVAYFSEDVQLLHVWTGYLIGVLVLARIIWGFVGPQHARFSDFAFPLKAVLAYLIDLVRFKAIRHIGHSPAGAVMVWALLAGLLAIVGSGLVLYALEENAGPLAGFVSTDEFNQGAAPFALVSTAQADDDDDEEHAERGERGKAGERAGEGYAERGSGQREAHEGAEELWEELHEVFANLVLILVLLHIVGVVFASIVTRENLPRSMVTGRKRPLGQ</sequence>
<feature type="transmembrane region" description="Helical" evidence="7">
    <location>
        <begin position="77"/>
        <end position="94"/>
    </location>
</feature>
<gene>
    <name evidence="9" type="ORF">CKO42_16565</name>
</gene>
<dbReference type="Pfam" id="PF01292">
    <property type="entry name" value="Ni_hydr_CYTB"/>
    <property type="match status" value="1"/>
</dbReference>
<feature type="transmembrane region" description="Helical" evidence="7">
    <location>
        <begin position="106"/>
        <end position="128"/>
    </location>
</feature>
<evidence type="ECO:0000256" key="6">
    <source>
        <dbReference type="SAM" id="MobiDB-lite"/>
    </source>
</evidence>
<dbReference type="RefSeq" id="WP_200246422.1">
    <property type="nucleotide sequence ID" value="NZ_NRRY01000030.1"/>
</dbReference>
<dbReference type="Proteomes" id="UP001138768">
    <property type="component" value="Unassembled WGS sequence"/>
</dbReference>
<dbReference type="InterPro" id="IPR016174">
    <property type="entry name" value="Di-haem_cyt_TM"/>
</dbReference>
<dbReference type="PANTHER" id="PTHR30485">
    <property type="entry name" value="NI/FE-HYDROGENASE 1 B-TYPE CYTOCHROME SUBUNIT"/>
    <property type="match status" value="1"/>
</dbReference>
<dbReference type="GO" id="GO:0009055">
    <property type="term" value="F:electron transfer activity"/>
    <property type="evidence" value="ECO:0007669"/>
    <property type="project" value="InterPro"/>
</dbReference>